<dbReference type="EMBL" id="FQZV01000020">
    <property type="protein sequence ID" value="SHJ31551.1"/>
    <property type="molecule type" value="Genomic_DNA"/>
</dbReference>
<sequence length="50" mass="5797">MKKEYYEQKLQSPVLLDTIDEKKKIHEFEPLTFGGNVVDGNIHKGATHIR</sequence>
<evidence type="ECO:0000313" key="1">
    <source>
        <dbReference type="EMBL" id="SHJ31551.1"/>
    </source>
</evidence>
<name>A0A1M6IAS5_9FIRM</name>
<reference evidence="2" key="1">
    <citation type="submission" date="2016-11" db="EMBL/GenBank/DDBJ databases">
        <authorList>
            <person name="Varghese N."/>
            <person name="Submissions S."/>
        </authorList>
    </citation>
    <scope>NUCLEOTIDE SEQUENCE [LARGE SCALE GENOMIC DNA]</scope>
    <source>
        <strain evidence="2">DSM 17957</strain>
    </source>
</reference>
<dbReference type="RefSeq" id="WP_190014343.1">
    <property type="nucleotide sequence ID" value="NZ_FQZV01000020.1"/>
</dbReference>
<accession>A0A1M6IAS5</accession>
<gene>
    <name evidence="1" type="ORF">SAMN02745975_01791</name>
</gene>
<organism evidence="1 2">
    <name type="scientific">Geosporobacter subterraneus DSM 17957</name>
    <dbReference type="NCBI Taxonomy" id="1121919"/>
    <lineage>
        <taxon>Bacteria</taxon>
        <taxon>Bacillati</taxon>
        <taxon>Bacillota</taxon>
        <taxon>Clostridia</taxon>
        <taxon>Peptostreptococcales</taxon>
        <taxon>Thermotaleaceae</taxon>
        <taxon>Geosporobacter</taxon>
    </lineage>
</organism>
<keyword evidence="2" id="KW-1185">Reference proteome</keyword>
<dbReference type="STRING" id="1121919.SAMN02745975_01791"/>
<dbReference type="AlphaFoldDB" id="A0A1M6IAS5"/>
<proteinExistence type="predicted"/>
<evidence type="ECO:0000313" key="2">
    <source>
        <dbReference type="Proteomes" id="UP000184536"/>
    </source>
</evidence>
<protein>
    <submittedName>
        <fullName evidence="1">Uncharacterized protein</fullName>
    </submittedName>
</protein>
<dbReference type="Proteomes" id="UP000184536">
    <property type="component" value="Unassembled WGS sequence"/>
</dbReference>